<comment type="caution">
    <text evidence="5">The sequence shown here is derived from an EMBL/GenBank/DDBJ whole genome shotgun (WGS) entry which is preliminary data.</text>
</comment>
<evidence type="ECO:0000313" key="6">
    <source>
        <dbReference type="Proteomes" id="UP000297938"/>
    </source>
</evidence>
<dbReference type="NCBIfam" id="TIGR01446">
    <property type="entry name" value="DnaD_dom"/>
    <property type="match status" value="1"/>
</dbReference>
<dbReference type="InterPro" id="IPR036388">
    <property type="entry name" value="WH-like_DNA-bd_sf"/>
</dbReference>
<dbReference type="AlphaFoldDB" id="A0A2R8A0C7"/>
<dbReference type="Gene3D" id="1.10.10.10">
    <property type="entry name" value="Winged helix-like DNA-binding domain superfamily/Winged helix DNA-binding domain"/>
    <property type="match status" value="1"/>
</dbReference>
<accession>A0A2R8A0C7</accession>
<sequence length="239" mass="27803">MDNYILQSWLKAGNTSISNLLLKHYHKIGLTNNELILVIQLKSLMDEGVLFPDTQEIAMRMNESTDSVFHGVHQLIQKKVLAIETDKTADGKTQDAYSLTQLWDKLAWLLIKTETETVKVKEVQNEKELFQQFESEFGRPLSPIEIETIGMWLDEDHYPIDLIELALREAVLSQVYNLKYVDRILLNWERKNIRTKDQVVKESTKHRQNQVKPSQNPTNESAKNTTKVPLHNWLNNDSF</sequence>
<dbReference type="Gene3D" id="1.10.10.630">
    <property type="entry name" value="DnaD domain-like"/>
    <property type="match status" value="1"/>
</dbReference>
<evidence type="ECO:0000313" key="5">
    <source>
        <dbReference type="EMBL" id="TFJ25019.1"/>
    </source>
</evidence>
<dbReference type="PANTHER" id="PTHR37293">
    <property type="entry name" value="PHAGE REPLICATION PROTEIN-RELATED"/>
    <property type="match status" value="1"/>
</dbReference>
<dbReference type="Pfam" id="PF21984">
    <property type="entry name" value="DnaD_N"/>
    <property type="match status" value="1"/>
</dbReference>
<dbReference type="PANTHER" id="PTHR37293:SF6">
    <property type="entry name" value="DNA REPLICATION PROTEIN DNAD"/>
    <property type="match status" value="1"/>
</dbReference>
<organism evidence="5 6">
    <name type="scientific">Carnobacterium divergens</name>
    <name type="common">Lactobacillus divergens</name>
    <dbReference type="NCBI Taxonomy" id="2748"/>
    <lineage>
        <taxon>Bacteria</taxon>
        <taxon>Bacillati</taxon>
        <taxon>Bacillota</taxon>
        <taxon>Bacilli</taxon>
        <taxon>Lactobacillales</taxon>
        <taxon>Carnobacteriaceae</taxon>
        <taxon>Carnobacterium</taxon>
    </lineage>
</organism>
<feature type="domain" description="DnaB/C C-terminal" evidence="3">
    <location>
        <begin position="130"/>
        <end position="202"/>
    </location>
</feature>
<comment type="similarity">
    <text evidence="1">Belongs to the DnaB/DnaD family.</text>
</comment>
<gene>
    <name evidence="5" type="ORF">CKN69_10385</name>
</gene>
<feature type="compositionally biased region" description="Polar residues" evidence="2">
    <location>
        <begin position="210"/>
        <end position="227"/>
    </location>
</feature>
<dbReference type="EMBL" id="NRPP01000017">
    <property type="protein sequence ID" value="TFJ25019.1"/>
    <property type="molecule type" value="Genomic_DNA"/>
</dbReference>
<dbReference type="STRING" id="2748.CDIV41_320284"/>
<dbReference type="InterPro" id="IPR053162">
    <property type="entry name" value="DnaD"/>
</dbReference>
<name>A0A2R8A0C7_CARDV</name>
<reference evidence="5 6" key="1">
    <citation type="journal article" date="2018" name="Int. J. Food Microbiol.">
        <title>Growth of Carnobacterium spp. isolated from chilled vacuum-packaged meat under relevant acidic conditions.</title>
        <authorList>
            <person name="Zhang P."/>
            <person name="Badoni M."/>
            <person name="Ganzle M."/>
            <person name="Yang X."/>
        </authorList>
    </citation>
    <scope>NUCLEOTIDE SEQUENCE [LARGE SCALE GENOMIC DNA]</scope>
    <source>
        <strain evidence="5 6">B2</strain>
    </source>
</reference>
<dbReference type="InterPro" id="IPR053843">
    <property type="entry name" value="DnaD_N"/>
</dbReference>
<feature type="domain" description="DnaD N-terminal" evidence="4">
    <location>
        <begin position="17"/>
        <end position="115"/>
    </location>
</feature>
<evidence type="ECO:0000259" key="3">
    <source>
        <dbReference type="Pfam" id="PF07261"/>
    </source>
</evidence>
<evidence type="ECO:0000256" key="1">
    <source>
        <dbReference type="ARBA" id="ARBA00093462"/>
    </source>
</evidence>
<dbReference type="InterPro" id="IPR034829">
    <property type="entry name" value="DnaD-like_sf"/>
</dbReference>
<feature type="region of interest" description="Disordered" evidence="2">
    <location>
        <begin position="198"/>
        <end position="227"/>
    </location>
</feature>
<dbReference type="RefSeq" id="WP_109841763.1">
    <property type="nucleotide sequence ID" value="NZ_CBCPJQ010000001.1"/>
</dbReference>
<protein>
    <submittedName>
        <fullName evidence="5">DNA replication protein DnaD</fullName>
    </submittedName>
</protein>
<evidence type="ECO:0000259" key="4">
    <source>
        <dbReference type="Pfam" id="PF21984"/>
    </source>
</evidence>
<evidence type="ECO:0000256" key="2">
    <source>
        <dbReference type="SAM" id="MobiDB-lite"/>
    </source>
</evidence>
<dbReference type="Pfam" id="PF07261">
    <property type="entry name" value="DnaB_2"/>
    <property type="match status" value="1"/>
</dbReference>
<dbReference type="SUPFAM" id="SSF158499">
    <property type="entry name" value="DnaD domain-like"/>
    <property type="match status" value="1"/>
</dbReference>
<dbReference type="Proteomes" id="UP000297938">
    <property type="component" value="Unassembled WGS sequence"/>
</dbReference>
<proteinExistence type="inferred from homology"/>
<dbReference type="InterPro" id="IPR006343">
    <property type="entry name" value="DnaB/C_C"/>
</dbReference>